<feature type="transmembrane region" description="Helical" evidence="1">
    <location>
        <begin position="202"/>
        <end position="219"/>
    </location>
</feature>
<accession>A0A8J3CQN6</accession>
<dbReference type="EMBL" id="BMZH01000006">
    <property type="protein sequence ID" value="GHA95057.1"/>
    <property type="molecule type" value="Genomic_DNA"/>
</dbReference>
<comment type="caution">
    <text evidence="3">The sequence shown here is derived from an EMBL/GenBank/DDBJ whole genome shotgun (WGS) entry which is preliminary data.</text>
</comment>
<dbReference type="Proteomes" id="UP000634004">
    <property type="component" value="Unassembled WGS sequence"/>
</dbReference>
<evidence type="ECO:0000313" key="3">
    <source>
        <dbReference type="EMBL" id="GHA95057.1"/>
    </source>
</evidence>
<evidence type="ECO:0000313" key="4">
    <source>
        <dbReference type="Proteomes" id="UP000634004"/>
    </source>
</evidence>
<feature type="transmembrane region" description="Helical" evidence="1">
    <location>
        <begin position="299"/>
        <end position="316"/>
    </location>
</feature>
<evidence type="ECO:0000256" key="1">
    <source>
        <dbReference type="SAM" id="Phobius"/>
    </source>
</evidence>
<feature type="signal peptide" evidence="2">
    <location>
        <begin position="1"/>
        <end position="22"/>
    </location>
</feature>
<proteinExistence type="predicted"/>
<keyword evidence="1" id="KW-1133">Transmembrane helix</keyword>
<keyword evidence="2" id="KW-0732">Signal</keyword>
<organism evidence="3 4">
    <name type="scientific">Algimonas arctica</name>
    <dbReference type="NCBI Taxonomy" id="1479486"/>
    <lineage>
        <taxon>Bacteria</taxon>
        <taxon>Pseudomonadati</taxon>
        <taxon>Pseudomonadota</taxon>
        <taxon>Alphaproteobacteria</taxon>
        <taxon>Maricaulales</taxon>
        <taxon>Robiginitomaculaceae</taxon>
        <taxon>Algimonas</taxon>
    </lineage>
</organism>
<feature type="transmembrane region" description="Helical" evidence="1">
    <location>
        <begin position="260"/>
        <end position="287"/>
    </location>
</feature>
<protein>
    <submittedName>
        <fullName evidence="3">Membrane protein</fullName>
    </submittedName>
</protein>
<dbReference type="Pfam" id="PF13795">
    <property type="entry name" value="HupE_UreJ_2"/>
    <property type="match status" value="1"/>
</dbReference>
<dbReference type="InterPro" id="IPR032809">
    <property type="entry name" value="Put_HupE_UreJ"/>
</dbReference>
<dbReference type="RefSeq" id="WP_189497536.1">
    <property type="nucleotide sequence ID" value="NZ_BMZH01000006.1"/>
</dbReference>
<dbReference type="AlphaFoldDB" id="A0A8J3CQN6"/>
<name>A0A8J3CQN6_9PROT</name>
<reference evidence="3" key="2">
    <citation type="submission" date="2020-09" db="EMBL/GenBank/DDBJ databases">
        <authorList>
            <person name="Sun Q."/>
            <person name="Kim S."/>
        </authorList>
    </citation>
    <scope>NUCLEOTIDE SEQUENCE</scope>
    <source>
        <strain evidence="3">KCTC 32513</strain>
    </source>
</reference>
<gene>
    <name evidence="3" type="ORF">GCM10009069_17570</name>
</gene>
<sequence>MRALLALIVSGLIWLCAGSAFAHEVRPALLSLDGVADGYAVTWKQPVNNGRRLKLTPIFPEGCDATPPTIKLDEGTVIERFTLNCALNAGEIRIEGLERTLTDVFVRINEADGSTRSALVKPSNPVMDLTVETPPAANAYFGEGILHIVMGWDHLLFVLGLCLLVSRKQVLGVATSFTLAHSLTLAVAAFGLFSLPSRPVEILIAASILLLAVEIIRKWRGQVGLTATRPYLVSFGIGLIHGLGFAGALADLGLPNGQELFALILFNLGVEAGQFAIIAVALAVGYLGYRLAPKLTRPTATLATYAIGSIAAYWLIERLAGYVV</sequence>
<feature type="transmembrane region" description="Helical" evidence="1">
    <location>
        <begin position="231"/>
        <end position="254"/>
    </location>
</feature>
<keyword evidence="1" id="KW-0472">Membrane</keyword>
<keyword evidence="4" id="KW-1185">Reference proteome</keyword>
<reference evidence="3" key="1">
    <citation type="journal article" date="2014" name="Int. J. Syst. Evol. Microbiol.">
        <title>Complete genome sequence of Corynebacterium casei LMG S-19264T (=DSM 44701T), isolated from a smear-ripened cheese.</title>
        <authorList>
            <consortium name="US DOE Joint Genome Institute (JGI-PGF)"/>
            <person name="Walter F."/>
            <person name="Albersmeier A."/>
            <person name="Kalinowski J."/>
            <person name="Ruckert C."/>
        </authorList>
    </citation>
    <scope>NUCLEOTIDE SEQUENCE</scope>
    <source>
        <strain evidence="3">KCTC 32513</strain>
    </source>
</reference>
<feature type="transmembrane region" description="Helical" evidence="1">
    <location>
        <begin position="144"/>
        <end position="165"/>
    </location>
</feature>
<keyword evidence="1" id="KW-0812">Transmembrane</keyword>
<feature type="chain" id="PRO_5035249090" evidence="2">
    <location>
        <begin position="23"/>
        <end position="324"/>
    </location>
</feature>
<evidence type="ECO:0000256" key="2">
    <source>
        <dbReference type="SAM" id="SignalP"/>
    </source>
</evidence>
<feature type="transmembrane region" description="Helical" evidence="1">
    <location>
        <begin position="177"/>
        <end position="196"/>
    </location>
</feature>